<accession>A0A368PUD7</accession>
<sequence length="131" mass="15279">MTLREQYPCLYNIARHKQHTIAEVLSSSPINISWRRDLIGNKLAAWNNLYPHIANIVLSQEQDEFHWNIHPTGQLSVIFSVIHWLHSWIMLQKPASQGFLPCSGMQHLAQVAKEFFTQKHGWRSSLRIDSH</sequence>
<dbReference type="OrthoDB" id="10460363at2759"/>
<protein>
    <submittedName>
        <fullName evidence="1">Uncharacterized protein</fullName>
    </submittedName>
</protein>
<dbReference type="EMBL" id="CM003529">
    <property type="protein sequence ID" value="RCV09416.1"/>
    <property type="molecule type" value="Genomic_DNA"/>
</dbReference>
<gene>
    <name evidence="1" type="ORF">SETIT_2G026500v2</name>
</gene>
<reference evidence="1" key="1">
    <citation type="journal article" date="2012" name="Nat. Biotechnol.">
        <title>Reference genome sequence of the model plant Setaria.</title>
        <authorList>
            <person name="Bennetzen J.L."/>
            <person name="Schmutz J."/>
            <person name="Wang H."/>
            <person name="Percifield R."/>
            <person name="Hawkins J."/>
            <person name="Pontaroli A.C."/>
            <person name="Estep M."/>
            <person name="Feng L."/>
            <person name="Vaughn J.N."/>
            <person name="Grimwood J."/>
            <person name="Jenkins J."/>
            <person name="Barry K."/>
            <person name="Lindquist E."/>
            <person name="Hellsten U."/>
            <person name="Deshpande S."/>
            <person name="Wang X."/>
            <person name="Wu X."/>
            <person name="Mitros T."/>
            <person name="Triplett J."/>
            <person name="Yang X."/>
            <person name="Ye C.Y."/>
            <person name="Mauro-Herrera M."/>
            <person name="Wang L."/>
            <person name="Li P."/>
            <person name="Sharma M."/>
            <person name="Sharma R."/>
            <person name="Ronald P.C."/>
            <person name="Panaud O."/>
            <person name="Kellogg E.A."/>
            <person name="Brutnell T.P."/>
            <person name="Doust A.N."/>
            <person name="Tuskan G.A."/>
            <person name="Rokhsar D."/>
            <person name="Devos K.M."/>
        </authorList>
    </citation>
    <scope>NUCLEOTIDE SEQUENCE [LARGE SCALE GENOMIC DNA]</scope>
    <source>
        <strain evidence="1">Yugu1</strain>
    </source>
</reference>
<dbReference type="AlphaFoldDB" id="A0A368PUD7"/>
<name>A0A368PUD7_SETIT</name>
<proteinExistence type="predicted"/>
<reference evidence="1" key="2">
    <citation type="submission" date="2015-07" db="EMBL/GenBank/DDBJ databases">
        <authorList>
            <person name="Noorani M."/>
        </authorList>
    </citation>
    <scope>NUCLEOTIDE SEQUENCE</scope>
    <source>
        <strain evidence="1">Yugu1</strain>
    </source>
</reference>
<organism evidence="1">
    <name type="scientific">Setaria italica</name>
    <name type="common">Foxtail millet</name>
    <name type="synonym">Panicum italicum</name>
    <dbReference type="NCBI Taxonomy" id="4555"/>
    <lineage>
        <taxon>Eukaryota</taxon>
        <taxon>Viridiplantae</taxon>
        <taxon>Streptophyta</taxon>
        <taxon>Embryophyta</taxon>
        <taxon>Tracheophyta</taxon>
        <taxon>Spermatophyta</taxon>
        <taxon>Magnoliopsida</taxon>
        <taxon>Liliopsida</taxon>
        <taxon>Poales</taxon>
        <taxon>Poaceae</taxon>
        <taxon>PACMAD clade</taxon>
        <taxon>Panicoideae</taxon>
        <taxon>Panicodae</taxon>
        <taxon>Paniceae</taxon>
        <taxon>Cenchrinae</taxon>
        <taxon>Setaria</taxon>
    </lineage>
</organism>
<evidence type="ECO:0000313" key="1">
    <source>
        <dbReference type="EMBL" id="RCV09416.1"/>
    </source>
</evidence>